<evidence type="ECO:0000256" key="2">
    <source>
        <dbReference type="ARBA" id="ARBA00004514"/>
    </source>
</evidence>
<keyword evidence="11 15" id="KW-0863">Zinc-finger</keyword>
<keyword evidence="8 16" id="KW-0808">Transferase</keyword>
<keyword evidence="10" id="KW-0677">Repeat</keyword>
<dbReference type="Pfam" id="PF23009">
    <property type="entry name" value="UBC_like"/>
    <property type="match status" value="1"/>
</dbReference>
<dbReference type="EnsemblMetazoa" id="G17659.1">
    <property type="protein sequence ID" value="G17659.1:cds"/>
    <property type="gene ID" value="G17659"/>
</dbReference>
<comment type="pathway">
    <text evidence="3 16">Protein modification; protein ubiquitination.</text>
</comment>
<evidence type="ECO:0000256" key="17">
    <source>
        <dbReference type="SAM" id="MobiDB-lite"/>
    </source>
</evidence>
<evidence type="ECO:0000256" key="10">
    <source>
        <dbReference type="ARBA" id="ARBA00022737"/>
    </source>
</evidence>
<evidence type="ECO:0000313" key="20">
    <source>
        <dbReference type="Proteomes" id="UP000005408"/>
    </source>
</evidence>
<dbReference type="Pfam" id="PF24618">
    <property type="entry name" value="LTN1_E3_ligase_5th"/>
    <property type="match status" value="1"/>
</dbReference>
<evidence type="ECO:0000256" key="11">
    <source>
        <dbReference type="ARBA" id="ARBA00022771"/>
    </source>
</evidence>
<comment type="catalytic activity">
    <reaction evidence="1 16">
        <text>S-ubiquitinyl-[E2 ubiquitin-conjugating enzyme]-L-cysteine + [acceptor protein]-L-lysine = [E2 ubiquitin-conjugating enzyme]-L-cysteine + N(6)-ubiquitinyl-[acceptor protein]-L-lysine.</text>
        <dbReference type="EC" id="2.3.2.27"/>
    </reaction>
</comment>
<dbReference type="Pfam" id="PF22958">
    <property type="entry name" value="Ltn1_1st"/>
    <property type="match status" value="1"/>
</dbReference>
<evidence type="ECO:0000256" key="13">
    <source>
        <dbReference type="ARBA" id="ARBA00022833"/>
    </source>
</evidence>
<dbReference type="SMART" id="SM00744">
    <property type="entry name" value="RINGv"/>
    <property type="match status" value="1"/>
</dbReference>
<dbReference type="InterPro" id="IPR054476">
    <property type="entry name" value="Ltn1_N"/>
</dbReference>
<dbReference type="InterPro" id="IPR016024">
    <property type="entry name" value="ARM-type_fold"/>
</dbReference>
<dbReference type="CDD" id="cd16491">
    <property type="entry name" value="RING-CH-C4HC3_LTN1"/>
    <property type="match status" value="1"/>
</dbReference>
<dbReference type="InterPro" id="IPR013083">
    <property type="entry name" value="Znf_RING/FYVE/PHD"/>
</dbReference>
<keyword evidence="12 16" id="KW-0833">Ubl conjugation pathway</keyword>
<dbReference type="InterPro" id="IPR011016">
    <property type="entry name" value="Znf_RING-CH"/>
</dbReference>
<comment type="subcellular location">
    <subcellularLocation>
        <location evidence="2">Cytoplasm</location>
        <location evidence="2">Cytosol</location>
    </subcellularLocation>
</comment>
<protein>
    <recommendedName>
        <fullName evidence="6 16">E3 ubiquitin-protein ligase listerin</fullName>
        <ecNumber evidence="5 16">2.3.2.27</ecNumber>
    </recommendedName>
    <alternativeName>
        <fullName evidence="14 16">RING-type E3 ubiquitin transferase listerin</fullName>
    </alternativeName>
</protein>
<evidence type="ECO:0000313" key="19">
    <source>
        <dbReference type="EnsemblMetazoa" id="G17659.1:cds"/>
    </source>
</evidence>
<sequence>MPGHTSKKQSQRTKGNAKPSSSSEAAKLLLEAGTAPTGFIGFGFQTGSPGYVPVSQSLDDVDTSLDADIRMVLRKLSKKDATTKVKALQEFSSLCKEKDEESVKAVLPFWPRIYNKMAIDIDHRVREMTQTSMNTLVLRMRKNLAPHLKSLMGAWLLSQCDTYPTVASAAQQAFQTAFPPVKQVDALVFCKQESAEFLIDNILRQTPTSLSDPKTTEKEDMENKYNRVMTSSLLAIRKLLTSLPSNQISSLSETMDNLLKDPKFWKHGKSQVISVRAAVYSCLAGLCQTLPDIATQHSKKVSTHILHNIDETDAVICPCVWESALSLVSYVDDCWQQINVEKAFWPKLRKYLENGCYGNASLMGGDLLPFLSKVPQTLLGENNKFYIEFFNYMKSGLSKEQVQSSAGELGALVRAYFECTQYLINSTLKTSKDRGFIEIMISDQVMGVLNASLFEATSALHKTSLYSLIGNLMTAMETEANFEEFGDILSNFWKDLGSGVSERLGSGLSEEMGYLTDRLVQFVRCLIYPQCSFKAKTDVKVKVKFATTETPSMDSLSTSKPERRELTPGAKKFVHLMTMKSFEMAHKNQDKQNLHLFAALIEFFPEEETIKDIIASCHGDVSTDQSHSSYFVFNVCLPWLHQSQELKDSDSGQLINVICSFIPLLETSVIDTLLKELCKTISSFSVFYSLLGQLIVRQSVGVDNWFHSDVLREKVMAVAHTVCEESLRNTDEDHIQQGWDILTLVLSAGIDRVKPATIHGILQTIHKSLLDLELKKDKQQADLAVKFVAKATTSFILHIKDSSMLHAGEELLLSLFTICTDPSFQILDSTKQEAETAWTSGIGAVVKKTGGYLTGDSILYRFKDVLHKQLVKTENMASFQCLFHSAEKLLDVIKRSVPSEDADDENPVVSVYLSELFVKAQPTMTKSMAEFCLGSGRLSFCEFPNRPDSLLNLIQTLYTTLFNTELLLMSAHRYDNQEVLLSVLQSTSLVQVYQDMEKRLLIRFTDTMSGIDILQEKIKLLVQGMPREKRNAHINYIMDRCTEDGLLSLCLSQVLPDEWSDSEDQVDVYTLIERFSELTEANIQILQTVAPHLSVNGLTSLAEVMVARIISCESQDVIATNGGISALGIFNAILRCKANEEILEFGASVLTQVMTWKDQMDDLLLCECNLADVAGVRVLANVEIVRFLQRAVQSFPEKLSDKAWDFILCTAVSLIQSVDESESQLMSSVPVQVFTLSVCQLVSDVAHTVEDVFQIRQDVCPKNLLTEWEEFFSEGIFSSLLPLFHRLTDNMKKRPLKGILESLLRCVASAASYCPRQQVLAHKLPAYLIADQLSPLPDTLQSLINHISPLLMFPHRSVQIAAFHILRRVMPELPGYDKEETSDTEEEQTSKIPPACLMQIIQNKQSTTLASVLLDLSIDQKFIVEPFSEIYQHVLAYLLSWKLLLTSFRHSSAELRSKYAAYLQEKGCIDQFMSVIFRLMPEIPYNKDKTNIFEKAFCLYASGEPGVLEVCELACSVYKDALKRTPALVRLWWKDQDRKSVSYVDRFTSKYVSPVLCTEEISSLDTIDKKDVNFTVKTRPSTREVVAIHTLEEVCIEVVITLPQNYPLGNITVSSEKKVGVTAQQWDKWLLQLNIFLQHQNGSIMDGLRIWRRNIDKRFEGVDDCMICFSVLHGTNFQLPRLSCRTCKKKFHSACLYKWFQTSHNSTCPLCRNLF</sequence>
<dbReference type="OrthoDB" id="6108at2759"/>
<dbReference type="InterPro" id="IPR039795">
    <property type="entry name" value="LTN1/Rkr1"/>
</dbReference>
<dbReference type="GO" id="GO:1990116">
    <property type="term" value="P:ribosome-associated ubiquitin-dependent protein catabolic process"/>
    <property type="evidence" value="ECO:0007669"/>
    <property type="project" value="UniProtKB-UniRule"/>
</dbReference>
<evidence type="ECO:0000256" key="5">
    <source>
        <dbReference type="ARBA" id="ARBA00012483"/>
    </source>
</evidence>
<evidence type="ECO:0000256" key="8">
    <source>
        <dbReference type="ARBA" id="ARBA00022679"/>
    </source>
</evidence>
<dbReference type="Pfam" id="PF22999">
    <property type="entry name" value="LTN1_E3_ligase_6th"/>
    <property type="match status" value="1"/>
</dbReference>
<accession>A0A8W8JBU3</accession>
<evidence type="ECO:0000256" key="7">
    <source>
        <dbReference type="ARBA" id="ARBA00022490"/>
    </source>
</evidence>
<dbReference type="GO" id="GO:0005829">
    <property type="term" value="C:cytosol"/>
    <property type="evidence" value="ECO:0007669"/>
    <property type="project" value="UniProtKB-SubCell"/>
</dbReference>
<proteinExistence type="inferred from homology"/>
<dbReference type="GO" id="GO:0008270">
    <property type="term" value="F:zinc ion binding"/>
    <property type="evidence" value="ECO:0007669"/>
    <property type="project" value="UniProtKB-KW"/>
</dbReference>
<evidence type="ECO:0000259" key="18">
    <source>
        <dbReference type="PROSITE" id="PS50089"/>
    </source>
</evidence>
<dbReference type="PANTHER" id="PTHR12389:SF0">
    <property type="entry name" value="E3 UBIQUITIN-PROTEIN LIGASE LISTERIN"/>
    <property type="match status" value="1"/>
</dbReference>
<feature type="domain" description="RING-type" evidence="18">
    <location>
        <begin position="1665"/>
        <end position="1712"/>
    </location>
</feature>
<dbReference type="GO" id="GO:0043023">
    <property type="term" value="F:ribosomal large subunit binding"/>
    <property type="evidence" value="ECO:0007669"/>
    <property type="project" value="TreeGrafter"/>
</dbReference>
<dbReference type="Proteomes" id="UP000005408">
    <property type="component" value="Unassembled WGS sequence"/>
</dbReference>
<dbReference type="InterPro" id="IPR011989">
    <property type="entry name" value="ARM-like"/>
</dbReference>
<evidence type="ECO:0000256" key="9">
    <source>
        <dbReference type="ARBA" id="ARBA00022723"/>
    </source>
</evidence>
<evidence type="ECO:0000256" key="15">
    <source>
        <dbReference type="PROSITE-ProRule" id="PRU00175"/>
    </source>
</evidence>
<organism evidence="19 20">
    <name type="scientific">Magallana gigas</name>
    <name type="common">Pacific oyster</name>
    <name type="synonym">Crassostrea gigas</name>
    <dbReference type="NCBI Taxonomy" id="29159"/>
    <lineage>
        <taxon>Eukaryota</taxon>
        <taxon>Metazoa</taxon>
        <taxon>Spiralia</taxon>
        <taxon>Lophotrochozoa</taxon>
        <taxon>Mollusca</taxon>
        <taxon>Bivalvia</taxon>
        <taxon>Autobranchia</taxon>
        <taxon>Pteriomorphia</taxon>
        <taxon>Ostreida</taxon>
        <taxon>Ostreoidea</taxon>
        <taxon>Ostreidae</taxon>
        <taxon>Magallana</taxon>
    </lineage>
</organism>
<keyword evidence="7" id="KW-0963">Cytoplasm</keyword>
<evidence type="ECO:0000256" key="16">
    <source>
        <dbReference type="RuleBase" id="RU367090"/>
    </source>
</evidence>
<keyword evidence="9 16" id="KW-0479">Metal-binding</keyword>
<dbReference type="InterPro" id="IPR056241">
    <property type="entry name" value="LTN1_HEAT_5th"/>
</dbReference>
<dbReference type="Gene3D" id="3.30.40.10">
    <property type="entry name" value="Zinc/RING finger domain, C3HC4 (zinc finger)"/>
    <property type="match status" value="1"/>
</dbReference>
<evidence type="ECO:0000256" key="3">
    <source>
        <dbReference type="ARBA" id="ARBA00004906"/>
    </source>
</evidence>
<comment type="function">
    <text evidence="16">E3 ubiquitin-protein ligase. Component of the ribosome quality control complex (RQC), a ribosome-associated complex that mediates ubiquitination and extraction of incompletely synthesized nascent chains for proteasomal degradation.</text>
</comment>
<evidence type="ECO:0000256" key="1">
    <source>
        <dbReference type="ARBA" id="ARBA00000900"/>
    </source>
</evidence>
<dbReference type="PROSITE" id="PS50089">
    <property type="entry name" value="ZF_RING_2"/>
    <property type="match status" value="1"/>
</dbReference>
<dbReference type="InterPro" id="IPR039804">
    <property type="entry name" value="RING-CH-C4HC3_LTN1"/>
</dbReference>
<dbReference type="GO" id="GO:0061630">
    <property type="term" value="F:ubiquitin protein ligase activity"/>
    <property type="evidence" value="ECO:0007669"/>
    <property type="project" value="UniProtKB-UniRule"/>
</dbReference>
<feature type="compositionally biased region" description="Basic residues" evidence="17">
    <location>
        <begin position="1"/>
        <end position="11"/>
    </location>
</feature>
<comment type="similarity">
    <text evidence="4 16">Belongs to the LTN1 family.</text>
</comment>
<dbReference type="Gene3D" id="1.25.10.10">
    <property type="entry name" value="Leucine-rich Repeat Variant"/>
    <property type="match status" value="1"/>
</dbReference>
<dbReference type="SUPFAM" id="SSF57850">
    <property type="entry name" value="RING/U-box"/>
    <property type="match status" value="1"/>
</dbReference>
<dbReference type="InterPro" id="IPR001841">
    <property type="entry name" value="Znf_RING"/>
</dbReference>
<dbReference type="FunFam" id="3.30.40.10:FF:000038">
    <property type="entry name" value="E3 ubiquitin-protein ligase listerin"/>
    <property type="match status" value="1"/>
</dbReference>
<evidence type="ECO:0000256" key="6">
    <source>
        <dbReference type="ARBA" id="ARBA00017157"/>
    </source>
</evidence>
<dbReference type="PANTHER" id="PTHR12389">
    <property type="entry name" value="ZINC FINGER PROTEIN 294"/>
    <property type="match status" value="1"/>
</dbReference>
<dbReference type="GO" id="GO:1990112">
    <property type="term" value="C:RQC complex"/>
    <property type="evidence" value="ECO:0007669"/>
    <property type="project" value="UniProtKB-UniRule"/>
</dbReference>
<reference evidence="19" key="1">
    <citation type="submission" date="2022-08" db="UniProtKB">
        <authorList>
            <consortium name="EnsemblMetazoa"/>
        </authorList>
    </citation>
    <scope>IDENTIFICATION</scope>
    <source>
        <strain evidence="19">05x7-T-G4-1.051#20</strain>
    </source>
</reference>
<comment type="subunit">
    <text evidence="16">Component of the ribosome quality control complex (RQC).</text>
</comment>
<dbReference type="InterPro" id="IPR054477">
    <property type="entry name" value="LTN1_E3_ligase_6th"/>
</dbReference>
<evidence type="ECO:0000256" key="12">
    <source>
        <dbReference type="ARBA" id="ARBA00022786"/>
    </source>
</evidence>
<keyword evidence="20" id="KW-1185">Reference proteome</keyword>
<dbReference type="InterPro" id="IPR054478">
    <property type="entry name" value="LTN1_UBC"/>
</dbReference>
<keyword evidence="13 16" id="KW-0862">Zinc</keyword>
<dbReference type="EC" id="2.3.2.27" evidence="5 16"/>
<dbReference type="GO" id="GO:0072344">
    <property type="term" value="P:rescue of stalled ribosome"/>
    <property type="evidence" value="ECO:0007669"/>
    <property type="project" value="UniProtKB-UniRule"/>
</dbReference>
<feature type="region of interest" description="Disordered" evidence="17">
    <location>
        <begin position="1"/>
        <end position="24"/>
    </location>
</feature>
<dbReference type="SUPFAM" id="SSF48371">
    <property type="entry name" value="ARM repeat"/>
    <property type="match status" value="1"/>
</dbReference>
<evidence type="ECO:0000256" key="4">
    <source>
        <dbReference type="ARBA" id="ARBA00007997"/>
    </source>
</evidence>
<evidence type="ECO:0000256" key="14">
    <source>
        <dbReference type="ARBA" id="ARBA00032366"/>
    </source>
</evidence>
<name>A0A8W8JBU3_MAGGI</name>
<dbReference type="OMA" id="EAIHTWK"/>